<protein>
    <submittedName>
        <fullName evidence="6">Radical SAM protein</fullName>
    </submittedName>
</protein>
<dbReference type="SFLD" id="SFLDG01067">
    <property type="entry name" value="SPASM/twitch_domain_containing"/>
    <property type="match status" value="1"/>
</dbReference>
<dbReference type="PROSITE" id="PS51918">
    <property type="entry name" value="RADICAL_SAM"/>
    <property type="match status" value="1"/>
</dbReference>
<keyword evidence="3" id="KW-0408">Iron</keyword>
<dbReference type="SFLD" id="SFLDS00029">
    <property type="entry name" value="Radical_SAM"/>
    <property type="match status" value="1"/>
</dbReference>
<proteinExistence type="predicted"/>
<dbReference type="PANTHER" id="PTHR11228:SF7">
    <property type="entry name" value="PQQA PEPTIDE CYCLASE"/>
    <property type="match status" value="1"/>
</dbReference>
<name>A0A6H2EKW7_9ACTO</name>
<keyword evidence="2" id="KW-0479">Metal-binding</keyword>
<dbReference type="CDD" id="cd01335">
    <property type="entry name" value="Radical_SAM"/>
    <property type="match status" value="1"/>
</dbReference>
<gene>
    <name evidence="6" type="ORF">HC352_01910</name>
</gene>
<dbReference type="InterPro" id="IPR013785">
    <property type="entry name" value="Aldolase_TIM"/>
</dbReference>
<evidence type="ECO:0000259" key="5">
    <source>
        <dbReference type="PROSITE" id="PS51918"/>
    </source>
</evidence>
<evidence type="ECO:0000313" key="6">
    <source>
        <dbReference type="EMBL" id="QJC21397.1"/>
    </source>
</evidence>
<accession>A0A6H2EKW7</accession>
<dbReference type="Pfam" id="PF04055">
    <property type="entry name" value="Radical_SAM"/>
    <property type="match status" value="1"/>
</dbReference>
<organism evidence="6 7">
    <name type="scientific">Arcanobacterium buesumense</name>
    <dbReference type="NCBI Taxonomy" id="2722751"/>
    <lineage>
        <taxon>Bacteria</taxon>
        <taxon>Bacillati</taxon>
        <taxon>Actinomycetota</taxon>
        <taxon>Actinomycetes</taxon>
        <taxon>Actinomycetales</taxon>
        <taxon>Actinomycetaceae</taxon>
        <taxon>Arcanobacterium</taxon>
    </lineage>
</organism>
<dbReference type="PANTHER" id="PTHR11228">
    <property type="entry name" value="RADICAL SAM DOMAIN PROTEIN"/>
    <property type="match status" value="1"/>
</dbReference>
<sequence>MKRGISVGIIITRRCNAHCIHCCFESTPKCSEEIPTETLMQIAHEVASNPIVQTVGISGGEAMLRKQVVLNMIKIVTAQGKKATLTSNGFWGITPRSAREAILELKQAGLAYLTISHDSFHSPFINKARVENIIKACDELNLECCINCATTKSNPLDSSILSIKKKYPQVTIREFPVTPVGAATNLPESELYRSSLPISELNCPSFEPTFHYDGYIYPCCSPAVFGTSLKIGTVDGTPFEEALKTITYNSYFSVIRHEGFGWIYNLAISRGLIPRLEDSIVTDACSVCRALTLTPHVLQSLANDITSRAKFLMQQS</sequence>
<keyword evidence="1" id="KW-0949">S-adenosyl-L-methionine</keyword>
<evidence type="ECO:0000256" key="1">
    <source>
        <dbReference type="ARBA" id="ARBA00022691"/>
    </source>
</evidence>
<dbReference type="Proteomes" id="UP000502298">
    <property type="component" value="Chromosome"/>
</dbReference>
<dbReference type="RefSeq" id="WP_168917338.1">
    <property type="nucleotide sequence ID" value="NZ_CP050804.1"/>
</dbReference>
<keyword evidence="7" id="KW-1185">Reference proteome</keyword>
<dbReference type="InterPro" id="IPR007197">
    <property type="entry name" value="rSAM"/>
</dbReference>
<dbReference type="SUPFAM" id="SSF102114">
    <property type="entry name" value="Radical SAM enzymes"/>
    <property type="match status" value="1"/>
</dbReference>
<evidence type="ECO:0000256" key="4">
    <source>
        <dbReference type="ARBA" id="ARBA00023014"/>
    </source>
</evidence>
<dbReference type="EMBL" id="CP050804">
    <property type="protein sequence ID" value="QJC21397.1"/>
    <property type="molecule type" value="Genomic_DNA"/>
</dbReference>
<evidence type="ECO:0000313" key="7">
    <source>
        <dbReference type="Proteomes" id="UP000502298"/>
    </source>
</evidence>
<dbReference type="Gene3D" id="3.20.20.70">
    <property type="entry name" value="Aldolase class I"/>
    <property type="match status" value="1"/>
</dbReference>
<feature type="domain" description="Radical SAM core" evidence="5">
    <location>
        <begin position="1"/>
        <end position="213"/>
    </location>
</feature>
<evidence type="ECO:0000256" key="2">
    <source>
        <dbReference type="ARBA" id="ARBA00022723"/>
    </source>
</evidence>
<dbReference type="KEGG" id="arca:HC352_01910"/>
<dbReference type="GO" id="GO:0046872">
    <property type="term" value="F:metal ion binding"/>
    <property type="evidence" value="ECO:0007669"/>
    <property type="project" value="UniProtKB-KW"/>
</dbReference>
<reference evidence="6 7" key="1">
    <citation type="submission" date="2020-03" db="EMBL/GenBank/DDBJ databases">
        <title>Complete genome of Arcanobacterium buesumensis sp. nov. strain 2701.</title>
        <authorList>
            <person name="Borowiak M."/>
            <person name="Alssahen M."/>
            <person name="Laemmler C."/>
            <person name="Malorny B."/>
            <person name="Hassan A."/>
            <person name="Prenger-Berninghoff E."/>
            <person name="Ploetz M."/>
            <person name="Abdulmawjood A."/>
        </authorList>
    </citation>
    <scope>NUCLEOTIDE SEQUENCE [LARGE SCALE GENOMIC DNA]</scope>
    <source>
        <strain evidence="6 7">2701</strain>
    </source>
</reference>
<dbReference type="AlphaFoldDB" id="A0A6H2EKW7"/>
<keyword evidence="4" id="KW-0411">Iron-sulfur</keyword>
<dbReference type="GO" id="GO:0003824">
    <property type="term" value="F:catalytic activity"/>
    <property type="evidence" value="ECO:0007669"/>
    <property type="project" value="InterPro"/>
</dbReference>
<dbReference type="InterPro" id="IPR058240">
    <property type="entry name" value="rSAM_sf"/>
</dbReference>
<dbReference type="GO" id="GO:0051536">
    <property type="term" value="F:iron-sulfur cluster binding"/>
    <property type="evidence" value="ECO:0007669"/>
    <property type="project" value="UniProtKB-KW"/>
</dbReference>
<evidence type="ECO:0000256" key="3">
    <source>
        <dbReference type="ARBA" id="ARBA00023004"/>
    </source>
</evidence>
<dbReference type="InterPro" id="IPR050377">
    <property type="entry name" value="Radical_SAM_PqqE_MftC-like"/>
</dbReference>